<keyword evidence="1" id="KW-1133">Transmembrane helix</keyword>
<dbReference type="EMBL" id="AMSG01000004">
    <property type="protein sequence ID" value="EKF55948.1"/>
    <property type="molecule type" value="Genomic_DNA"/>
</dbReference>
<keyword evidence="1" id="KW-0472">Membrane</keyword>
<keyword evidence="1" id="KW-0812">Transmembrane</keyword>
<sequence>MSGTYIKGMSQTGTGKTFAYMLLILLISTAEYYTV</sequence>
<evidence type="ECO:0000313" key="3">
    <source>
        <dbReference type="Proteomes" id="UP000007364"/>
    </source>
</evidence>
<evidence type="ECO:0000313" key="2">
    <source>
        <dbReference type="EMBL" id="EKF55948.1"/>
    </source>
</evidence>
<reference evidence="2 3" key="1">
    <citation type="journal article" date="2012" name="J. Bacteriol.">
        <title>Genome Sequence of Galbibacter marinum Type Strain ck-I2-15.</title>
        <authorList>
            <person name="Lai Q."/>
            <person name="Li C."/>
            <person name="Shao Z."/>
        </authorList>
    </citation>
    <scope>NUCLEOTIDE SEQUENCE [LARGE SCALE GENOMIC DNA]</scope>
    <source>
        <strain evidence="3">ck-I2-15</strain>
    </source>
</reference>
<dbReference type="Proteomes" id="UP000007364">
    <property type="component" value="Unassembled WGS sequence"/>
</dbReference>
<accession>K2P4J9</accession>
<gene>
    <name evidence="2" type="ORF">I215_05330</name>
</gene>
<organism evidence="2 3">
    <name type="scientific">Galbibacter marinus</name>
    <dbReference type="NCBI Taxonomy" id="555500"/>
    <lineage>
        <taxon>Bacteria</taxon>
        <taxon>Pseudomonadati</taxon>
        <taxon>Bacteroidota</taxon>
        <taxon>Flavobacteriia</taxon>
        <taxon>Flavobacteriales</taxon>
        <taxon>Flavobacteriaceae</taxon>
        <taxon>Galbibacter</taxon>
    </lineage>
</organism>
<evidence type="ECO:0000256" key="1">
    <source>
        <dbReference type="SAM" id="Phobius"/>
    </source>
</evidence>
<keyword evidence="3" id="KW-1185">Reference proteome</keyword>
<name>K2P4J9_9FLAO</name>
<proteinExistence type="predicted"/>
<comment type="caution">
    <text evidence="2">The sequence shown here is derived from an EMBL/GenBank/DDBJ whole genome shotgun (WGS) entry which is preliminary data.</text>
</comment>
<dbReference type="AlphaFoldDB" id="K2P4J9"/>
<protein>
    <submittedName>
        <fullName evidence="2">Uncharacterized protein</fullName>
    </submittedName>
</protein>
<feature type="transmembrane region" description="Helical" evidence="1">
    <location>
        <begin position="17"/>
        <end position="34"/>
    </location>
</feature>